<dbReference type="RefSeq" id="WP_343751130.1">
    <property type="nucleotide sequence ID" value="NZ_BAAADM010000015.1"/>
</dbReference>
<protein>
    <submittedName>
        <fullName evidence="2">Uncharacterized protein</fullName>
    </submittedName>
</protein>
<proteinExistence type="predicted"/>
<comment type="caution">
    <text evidence="2">The sequence shown here is derived from an EMBL/GenBank/DDBJ whole genome shotgun (WGS) entry which is preliminary data.</text>
</comment>
<feature type="transmembrane region" description="Helical" evidence="1">
    <location>
        <begin position="44"/>
        <end position="66"/>
    </location>
</feature>
<name>A0ABP3IY17_9BACI</name>
<dbReference type="Proteomes" id="UP001501459">
    <property type="component" value="Unassembled WGS sequence"/>
</dbReference>
<feature type="transmembrane region" description="Helical" evidence="1">
    <location>
        <begin position="7"/>
        <end position="29"/>
    </location>
</feature>
<sequence length="90" mass="9596">MSKNNKVANGLYLIGVFVMIAGFLGGLILGDTEIEGLYGSYSEFTWSIFIGSTISGILSGAIFIGLSEIIDLLQETVSNSKVENQNDNVS</sequence>
<gene>
    <name evidence="2" type="ORF">GCM10008983_06480</name>
</gene>
<keyword evidence="1" id="KW-0472">Membrane</keyword>
<keyword evidence="3" id="KW-1185">Reference proteome</keyword>
<evidence type="ECO:0000256" key="1">
    <source>
        <dbReference type="SAM" id="Phobius"/>
    </source>
</evidence>
<keyword evidence="1" id="KW-0812">Transmembrane</keyword>
<accession>A0ABP3IY17</accession>
<evidence type="ECO:0000313" key="2">
    <source>
        <dbReference type="EMBL" id="GAA0432596.1"/>
    </source>
</evidence>
<reference evidence="3" key="1">
    <citation type="journal article" date="2019" name="Int. J. Syst. Evol. Microbiol.">
        <title>The Global Catalogue of Microorganisms (GCM) 10K type strain sequencing project: providing services to taxonomists for standard genome sequencing and annotation.</title>
        <authorList>
            <consortium name="The Broad Institute Genomics Platform"/>
            <consortium name="The Broad Institute Genome Sequencing Center for Infectious Disease"/>
            <person name="Wu L."/>
            <person name="Ma J."/>
        </authorList>
    </citation>
    <scope>NUCLEOTIDE SEQUENCE [LARGE SCALE GENOMIC DNA]</scope>
    <source>
        <strain evidence="3">JCM 12149</strain>
    </source>
</reference>
<organism evidence="2 3">
    <name type="scientific">Lentibacillus halophilus</name>
    <dbReference type="NCBI Taxonomy" id="295065"/>
    <lineage>
        <taxon>Bacteria</taxon>
        <taxon>Bacillati</taxon>
        <taxon>Bacillota</taxon>
        <taxon>Bacilli</taxon>
        <taxon>Bacillales</taxon>
        <taxon>Bacillaceae</taxon>
        <taxon>Lentibacillus</taxon>
    </lineage>
</organism>
<evidence type="ECO:0000313" key="3">
    <source>
        <dbReference type="Proteomes" id="UP001501459"/>
    </source>
</evidence>
<dbReference type="EMBL" id="BAAADM010000015">
    <property type="protein sequence ID" value="GAA0432596.1"/>
    <property type="molecule type" value="Genomic_DNA"/>
</dbReference>
<keyword evidence="1" id="KW-1133">Transmembrane helix</keyword>